<evidence type="ECO:0000256" key="2">
    <source>
        <dbReference type="SAM" id="Phobius"/>
    </source>
</evidence>
<feature type="transmembrane region" description="Helical" evidence="2">
    <location>
        <begin position="67"/>
        <end position="91"/>
    </location>
</feature>
<keyword evidence="4" id="KW-1185">Reference proteome</keyword>
<evidence type="ECO:0000256" key="1">
    <source>
        <dbReference type="SAM" id="MobiDB-lite"/>
    </source>
</evidence>
<proteinExistence type="predicted"/>
<feature type="transmembrane region" description="Helical" evidence="2">
    <location>
        <begin position="274"/>
        <end position="296"/>
    </location>
</feature>
<feature type="transmembrane region" description="Helical" evidence="2">
    <location>
        <begin position="155"/>
        <end position="175"/>
    </location>
</feature>
<feature type="transmembrane region" description="Helical" evidence="2">
    <location>
        <begin position="182"/>
        <end position="202"/>
    </location>
</feature>
<feature type="transmembrane region" description="Helical" evidence="2">
    <location>
        <begin position="416"/>
        <end position="435"/>
    </location>
</feature>
<feature type="transmembrane region" description="Helical" evidence="2">
    <location>
        <begin position="441"/>
        <end position="458"/>
    </location>
</feature>
<dbReference type="PANTHER" id="PTHR30569:SF0">
    <property type="entry name" value="CYTOSINE PERMEASE"/>
    <property type="match status" value="1"/>
</dbReference>
<feature type="region of interest" description="Disordered" evidence="1">
    <location>
        <begin position="1"/>
        <end position="22"/>
    </location>
</feature>
<dbReference type="Proteomes" id="UP000546464">
    <property type="component" value="Unassembled WGS sequence"/>
</dbReference>
<dbReference type="GO" id="GO:0005886">
    <property type="term" value="C:plasma membrane"/>
    <property type="evidence" value="ECO:0007669"/>
    <property type="project" value="TreeGrafter"/>
</dbReference>
<keyword evidence="2" id="KW-1133">Transmembrane helix</keyword>
<dbReference type="Gene3D" id="1.10.4160.10">
    <property type="entry name" value="Hydantoin permease"/>
    <property type="match status" value="1"/>
</dbReference>
<keyword evidence="2" id="KW-0472">Membrane</keyword>
<dbReference type="InterPro" id="IPR030191">
    <property type="entry name" value="CodB"/>
</dbReference>
<feature type="transmembrane region" description="Helical" evidence="2">
    <location>
        <begin position="112"/>
        <end position="135"/>
    </location>
</feature>
<dbReference type="RefSeq" id="WP_185675165.1">
    <property type="nucleotide sequence ID" value="NZ_JACHVB010000020.1"/>
</dbReference>
<gene>
    <name evidence="3" type="ORF">H5P28_07900</name>
</gene>
<comment type="caution">
    <text evidence="3">The sequence shown here is derived from an EMBL/GenBank/DDBJ whole genome shotgun (WGS) entry which is preliminary data.</text>
</comment>
<organism evidence="3 4">
    <name type="scientific">Ruficoccus amylovorans</name>
    <dbReference type="NCBI Taxonomy" id="1804625"/>
    <lineage>
        <taxon>Bacteria</taxon>
        <taxon>Pseudomonadati</taxon>
        <taxon>Verrucomicrobiota</taxon>
        <taxon>Opitutia</taxon>
        <taxon>Puniceicoccales</taxon>
        <taxon>Cerasicoccaceae</taxon>
        <taxon>Ruficoccus</taxon>
    </lineage>
</organism>
<dbReference type="AlphaFoldDB" id="A0A842HCI7"/>
<reference evidence="3 4" key="1">
    <citation type="submission" date="2020-07" db="EMBL/GenBank/DDBJ databases">
        <authorList>
            <person name="Feng X."/>
        </authorList>
    </citation>
    <scope>NUCLEOTIDE SEQUENCE [LARGE SCALE GENOMIC DNA]</scope>
    <source>
        <strain evidence="3 4">JCM31066</strain>
    </source>
</reference>
<dbReference type="GO" id="GO:0015209">
    <property type="term" value="F:cytosine transmembrane transporter activity"/>
    <property type="evidence" value="ECO:0007669"/>
    <property type="project" value="InterPro"/>
</dbReference>
<accession>A0A842HCI7</accession>
<name>A0A842HCI7_9BACT</name>
<protein>
    <recommendedName>
        <fullName evidence="5">Cytosine permease</fullName>
    </recommendedName>
</protein>
<sequence length="471" mass="50609">MTPTTPHTPTAVPQGVPASEFEREPVPANKLKGANKFWGMYAGEHAAGTEFMIGPLFLLNGVSLQNIFLGLLVGNFLAVLSWRYVCAPIAARARLTLYYQLEKIAGGSLTKVYNLANGVLFCFLAGAMVTVSATAVGMPLNIPMPAATDMFPTSLSFVVIVLVVGLVIAVVASYGYETVARFANVASPWMILVFFACGVIALKELGVTNWSTLEQVWTESTIFAQNGSDQTRMGFWSVTFFAWFCNSAMNVGMADLSVFRFAKKPSYGWASSAGVYVGHYMAWIAAALMLAAQIKLNQDATPIPGRMASNVAGLAGIVCVIVAGWTTANPTIYRAGLAFQAMVPKASRFKVTLAAGMVATLAGVFPALAWKLLGFVGLYGTILAPVGAVIFVDWYFVRRQNPEALYNAEPASSFSLSVLAAWVIPVGIALYFMHFQGISSWFLPLPTWIACAVIYYLLSAKNRASRALPVA</sequence>
<evidence type="ECO:0008006" key="5">
    <source>
        <dbReference type="Google" id="ProtNLM"/>
    </source>
</evidence>
<feature type="transmembrane region" description="Helical" evidence="2">
    <location>
        <begin position="349"/>
        <end position="370"/>
    </location>
</feature>
<feature type="transmembrane region" description="Helical" evidence="2">
    <location>
        <begin position="376"/>
        <end position="396"/>
    </location>
</feature>
<keyword evidence="2" id="KW-0812">Transmembrane</keyword>
<dbReference type="EMBL" id="JACHVB010000020">
    <property type="protein sequence ID" value="MBC2594183.1"/>
    <property type="molecule type" value="Genomic_DNA"/>
</dbReference>
<dbReference type="PANTHER" id="PTHR30569">
    <property type="entry name" value="CYTOSINE TRANSPORTER CODB"/>
    <property type="match status" value="1"/>
</dbReference>
<feature type="transmembrane region" description="Helical" evidence="2">
    <location>
        <begin position="308"/>
        <end position="328"/>
    </location>
</feature>
<feature type="transmembrane region" description="Helical" evidence="2">
    <location>
        <begin position="240"/>
        <end position="262"/>
    </location>
</feature>
<evidence type="ECO:0000313" key="4">
    <source>
        <dbReference type="Proteomes" id="UP000546464"/>
    </source>
</evidence>
<feature type="compositionally biased region" description="Low complexity" evidence="1">
    <location>
        <begin position="1"/>
        <end position="10"/>
    </location>
</feature>
<evidence type="ECO:0000313" key="3">
    <source>
        <dbReference type="EMBL" id="MBC2594183.1"/>
    </source>
</evidence>